<dbReference type="InterPro" id="IPR027417">
    <property type="entry name" value="P-loop_NTPase"/>
</dbReference>
<dbReference type="CDD" id="cd18791">
    <property type="entry name" value="SF2_C_RHA"/>
    <property type="match status" value="1"/>
</dbReference>
<gene>
    <name evidence="11" type="ORF">BRAFLDRAFT_90438</name>
</gene>
<feature type="compositionally biased region" description="Polar residues" evidence="9">
    <location>
        <begin position="12"/>
        <end position="29"/>
    </location>
</feature>
<evidence type="ECO:0000259" key="10">
    <source>
        <dbReference type="PROSITE" id="PS51192"/>
    </source>
</evidence>
<keyword evidence="3" id="KW-0547">Nucleotide-binding</keyword>
<feature type="region of interest" description="Disordered" evidence="9">
    <location>
        <begin position="937"/>
        <end position="987"/>
    </location>
</feature>
<dbReference type="FunFam" id="3.40.50.300:FF:002125">
    <property type="entry name" value="ATP-dependent helicase HrpB"/>
    <property type="match status" value="1"/>
</dbReference>
<dbReference type="InterPro" id="IPR007502">
    <property type="entry name" value="Helicase-assoc_dom"/>
</dbReference>
<evidence type="ECO:0000256" key="1">
    <source>
        <dbReference type="ARBA" id="ARBA00012552"/>
    </source>
</evidence>
<evidence type="ECO:0000256" key="7">
    <source>
        <dbReference type="ARBA" id="ARBA00023187"/>
    </source>
</evidence>
<dbReference type="InterPro" id="IPR011709">
    <property type="entry name" value="DEAD-box_helicase_OB_fold"/>
</dbReference>
<dbReference type="eggNOG" id="KOG0925">
    <property type="taxonomic scope" value="Eukaryota"/>
</dbReference>
<evidence type="ECO:0000256" key="6">
    <source>
        <dbReference type="ARBA" id="ARBA00022840"/>
    </source>
</evidence>
<dbReference type="EC" id="3.6.4.13" evidence="1"/>
<accession>C3Y5B1</accession>
<dbReference type="PROSITE" id="PS51192">
    <property type="entry name" value="HELICASE_ATP_BIND_1"/>
    <property type="match status" value="1"/>
</dbReference>
<dbReference type="Pfam" id="PF07717">
    <property type="entry name" value="OB_NTP_bind"/>
    <property type="match status" value="1"/>
</dbReference>
<dbReference type="Pfam" id="PF13245">
    <property type="entry name" value="AAA_19"/>
    <property type="match status" value="1"/>
</dbReference>
<dbReference type="Gene3D" id="1.20.120.1080">
    <property type="match status" value="1"/>
</dbReference>
<dbReference type="SMART" id="SM00847">
    <property type="entry name" value="HA2"/>
    <property type="match status" value="1"/>
</dbReference>
<dbReference type="Pfam" id="PF04408">
    <property type="entry name" value="WHD_HA2"/>
    <property type="match status" value="1"/>
</dbReference>
<evidence type="ECO:0000256" key="4">
    <source>
        <dbReference type="ARBA" id="ARBA00022801"/>
    </source>
</evidence>
<feature type="region of interest" description="Disordered" evidence="9">
    <location>
        <begin position="1"/>
        <end position="46"/>
    </location>
</feature>
<dbReference type="GO" id="GO:0005524">
    <property type="term" value="F:ATP binding"/>
    <property type="evidence" value="ECO:0007669"/>
    <property type="project" value="UniProtKB-KW"/>
</dbReference>
<evidence type="ECO:0000256" key="5">
    <source>
        <dbReference type="ARBA" id="ARBA00022806"/>
    </source>
</evidence>
<feature type="compositionally biased region" description="Acidic residues" evidence="9">
    <location>
        <begin position="515"/>
        <end position="547"/>
    </location>
</feature>
<dbReference type="GO" id="GO:0055085">
    <property type="term" value="P:transmembrane transport"/>
    <property type="evidence" value="ECO:0007669"/>
    <property type="project" value="InterPro"/>
</dbReference>
<proteinExistence type="predicted"/>
<evidence type="ECO:0000256" key="9">
    <source>
        <dbReference type="SAM" id="MobiDB-lite"/>
    </source>
</evidence>
<feature type="domain" description="Helicase ATP-binding" evidence="10">
    <location>
        <begin position="244"/>
        <end position="410"/>
    </location>
</feature>
<keyword evidence="7" id="KW-0508">mRNA splicing</keyword>
<evidence type="ECO:0000313" key="11">
    <source>
        <dbReference type="EMBL" id="EEN64158.1"/>
    </source>
</evidence>
<dbReference type="InterPro" id="IPR048333">
    <property type="entry name" value="HA2_WH"/>
</dbReference>
<dbReference type="SUPFAM" id="SSF52540">
    <property type="entry name" value="P-loop containing nucleoside triphosphate hydrolases"/>
    <property type="match status" value="1"/>
</dbReference>
<keyword evidence="5" id="KW-0347">Helicase</keyword>
<dbReference type="STRING" id="7739.C3Y5B1"/>
<comment type="catalytic activity">
    <reaction evidence="8">
        <text>ATP + H2O = ADP + phosphate + H(+)</text>
        <dbReference type="Rhea" id="RHEA:13065"/>
        <dbReference type="ChEBI" id="CHEBI:15377"/>
        <dbReference type="ChEBI" id="CHEBI:15378"/>
        <dbReference type="ChEBI" id="CHEBI:30616"/>
        <dbReference type="ChEBI" id="CHEBI:43474"/>
        <dbReference type="ChEBI" id="CHEBI:456216"/>
        <dbReference type="EC" id="3.6.4.13"/>
    </reaction>
</comment>
<dbReference type="InParanoid" id="C3Y5B1"/>
<evidence type="ECO:0000256" key="8">
    <source>
        <dbReference type="ARBA" id="ARBA00047984"/>
    </source>
</evidence>
<organism>
    <name type="scientific">Branchiostoma floridae</name>
    <name type="common">Florida lancelet</name>
    <name type="synonym">Amphioxus</name>
    <dbReference type="NCBI Taxonomy" id="7739"/>
    <lineage>
        <taxon>Eukaryota</taxon>
        <taxon>Metazoa</taxon>
        <taxon>Chordata</taxon>
        <taxon>Cephalochordata</taxon>
        <taxon>Leptocardii</taxon>
        <taxon>Amphioxiformes</taxon>
        <taxon>Branchiostomatidae</taxon>
        <taxon>Branchiostoma</taxon>
    </lineage>
</organism>
<feature type="region of interest" description="Disordered" evidence="9">
    <location>
        <begin position="102"/>
        <end position="145"/>
    </location>
</feature>
<dbReference type="AlphaFoldDB" id="C3Y5B1"/>
<protein>
    <recommendedName>
        <fullName evidence="1">RNA helicase</fullName>
        <ecNumber evidence="1">3.6.4.13</ecNumber>
    </recommendedName>
</protein>
<dbReference type="InterPro" id="IPR004156">
    <property type="entry name" value="OATP"/>
</dbReference>
<reference evidence="11" key="1">
    <citation type="journal article" date="2008" name="Nature">
        <title>The amphioxus genome and the evolution of the chordate karyotype.</title>
        <authorList>
            <consortium name="US DOE Joint Genome Institute (JGI-PGF)"/>
            <person name="Putnam N.H."/>
            <person name="Butts T."/>
            <person name="Ferrier D.E.K."/>
            <person name="Furlong R.F."/>
            <person name="Hellsten U."/>
            <person name="Kawashima T."/>
            <person name="Robinson-Rechavi M."/>
            <person name="Shoguchi E."/>
            <person name="Terry A."/>
            <person name="Yu J.-K."/>
            <person name="Benito-Gutierrez E.L."/>
            <person name="Dubchak I."/>
            <person name="Garcia-Fernandez J."/>
            <person name="Gibson-Brown J.J."/>
            <person name="Grigoriev I.V."/>
            <person name="Horton A.C."/>
            <person name="de Jong P.J."/>
            <person name="Jurka J."/>
            <person name="Kapitonov V.V."/>
            <person name="Kohara Y."/>
            <person name="Kuroki Y."/>
            <person name="Lindquist E."/>
            <person name="Lucas S."/>
            <person name="Osoegawa K."/>
            <person name="Pennacchio L.A."/>
            <person name="Salamov A.A."/>
            <person name="Satou Y."/>
            <person name="Sauka-Spengler T."/>
            <person name="Schmutz J."/>
            <person name="Shin-I T."/>
            <person name="Toyoda A."/>
            <person name="Bronner-Fraser M."/>
            <person name="Fujiyama A."/>
            <person name="Holland L.Z."/>
            <person name="Holland P.W.H."/>
            <person name="Satoh N."/>
            <person name="Rokhsar D.S."/>
        </authorList>
    </citation>
    <scope>NUCLEOTIDE SEQUENCE [LARGE SCALE GENOMIC DNA]</scope>
    <source>
        <strain evidence="11">S238N-H82</strain>
        <tissue evidence="11">Testes</tissue>
    </source>
</reference>
<dbReference type="InterPro" id="IPR014001">
    <property type="entry name" value="Helicase_ATP-bd"/>
</dbReference>
<dbReference type="GO" id="GO:0016787">
    <property type="term" value="F:hydrolase activity"/>
    <property type="evidence" value="ECO:0007669"/>
    <property type="project" value="UniProtKB-KW"/>
</dbReference>
<dbReference type="GO" id="GO:0006397">
    <property type="term" value="P:mRNA processing"/>
    <property type="evidence" value="ECO:0007669"/>
    <property type="project" value="UniProtKB-KW"/>
</dbReference>
<dbReference type="Gene3D" id="3.40.50.300">
    <property type="entry name" value="P-loop containing nucleotide triphosphate hydrolases"/>
    <property type="match status" value="2"/>
</dbReference>
<dbReference type="SMART" id="SM00487">
    <property type="entry name" value="DEXDc"/>
    <property type="match status" value="1"/>
</dbReference>
<dbReference type="Pfam" id="PF03137">
    <property type="entry name" value="OATP"/>
    <property type="match status" value="1"/>
</dbReference>
<dbReference type="GO" id="GO:0003724">
    <property type="term" value="F:RNA helicase activity"/>
    <property type="evidence" value="ECO:0007669"/>
    <property type="project" value="UniProtKB-EC"/>
</dbReference>
<dbReference type="GO" id="GO:0016020">
    <property type="term" value="C:membrane"/>
    <property type="evidence" value="ECO:0007669"/>
    <property type="project" value="InterPro"/>
</dbReference>
<dbReference type="PANTHER" id="PTHR18934:SF109">
    <property type="entry name" value="ATP-DEPENDENT RNA HELICASE DHX15 HOMOLOG"/>
    <property type="match status" value="1"/>
</dbReference>
<dbReference type="GO" id="GO:0008380">
    <property type="term" value="P:RNA splicing"/>
    <property type="evidence" value="ECO:0007669"/>
    <property type="project" value="UniProtKB-KW"/>
</dbReference>
<sequence length="987" mass="110091">MPTDQEKGTAGRGSSNDVKVDGSGSNFTNGYHGEKSDGKPGGDEEAAVVSCGLGGWRPDCIQKCANPKMFCFVLAWFMFFEQFLLVHLKELGDSEGVYRKCEKERKGTKRNEKERKGTKRNEKERKGTKRNEKERKGTKRNEKERSMKQIQIKSMGLMYSGFFKGAITSLEKQFRMTSSVSGTLATVAEITTVIVVSVVTYMGDSLLDFELNPYGHNLVFSSRYYQLLGKRKDLPIYACKEQFMTALEKSQVVLVEGKVGSGKTTQIPQWCVEFVHAHQYQSGIVGCAEPADLVTCTVAQRVADEMDLVFGEEVGYCTALEDFSTQETILRFANDSVLLREITVDPLLERYGVIILDEVQRRTVATDLTMALLGEILSQRADLRVVVITTSIQAGNFQSYIGACEVVKVPEAGDGTTEVHHTQDVVHDGKCVEEAVKRVMDIHSNDGDNGDILVFLADEKEVQEACKRLRDVDELPAPLQIIPVFPSLSHSQLHGLYDVPEEEPEPVEKGPEEHPGDEDTPEEVVENDGNDTEDSGNGGDEEDDDTLSGERPRKVIVATDIADSCLVVDTVGFVVDSGRVRQEVFNARVRATQDLVSLISRLSADQRADLASLRPGKPGKCFRLYPEDFTEDLAAFPNPEIHRVNLTPWILLLKRLGVEDLLKFDFPDPPATEFLSGAMNQLKHLDAVDETGCLTDLGAIMSEFPVDPQLARTIIASCEYGCCEDILTIAALLTVPPVFLRPSEAAQAADDVRRRKFARAGSDHLALINVYHAFRQNYQDELWCSSNYLNFDALRMTDDIRQYFGGILERLELGPCEDSEPKTEEERVKSIKRALAEGYFMQVAHDLDGTGNYFIVKETQVVQLHPTTCLESNPGWVLYHEFVLSERSYITTLTEIEPQWLFDIAPKYFDPTNLPQGEARRRFHSILVKSELAVPGKPAREWAGPGVAQPSAPRNFTSHPGRGPVQHGQMRERNQEDDDDSKLCVVS</sequence>
<name>C3Y5B1_BRAFL</name>
<dbReference type="PANTHER" id="PTHR18934">
    <property type="entry name" value="ATP-DEPENDENT RNA HELICASE"/>
    <property type="match status" value="1"/>
</dbReference>
<dbReference type="EMBL" id="GG666487">
    <property type="protein sequence ID" value="EEN64158.1"/>
    <property type="molecule type" value="Genomic_DNA"/>
</dbReference>
<keyword evidence="4" id="KW-0378">Hydrolase</keyword>
<feature type="compositionally biased region" description="Basic and acidic residues" evidence="9">
    <location>
        <begin position="32"/>
        <end position="42"/>
    </location>
</feature>
<feature type="region of interest" description="Disordered" evidence="9">
    <location>
        <begin position="500"/>
        <end position="551"/>
    </location>
</feature>
<evidence type="ECO:0000256" key="2">
    <source>
        <dbReference type="ARBA" id="ARBA00022664"/>
    </source>
</evidence>
<dbReference type="Pfam" id="PF21010">
    <property type="entry name" value="HA2_C"/>
    <property type="match status" value="1"/>
</dbReference>
<keyword evidence="6" id="KW-0067">ATP-binding</keyword>
<evidence type="ECO:0000256" key="3">
    <source>
        <dbReference type="ARBA" id="ARBA00022741"/>
    </source>
</evidence>
<keyword evidence="2" id="KW-0507">mRNA processing</keyword>